<dbReference type="AlphaFoldDB" id="A0A9P5TG07"/>
<evidence type="ECO:0000256" key="3">
    <source>
        <dbReference type="ARBA" id="ARBA00023053"/>
    </source>
</evidence>
<feature type="compositionally biased region" description="Polar residues" evidence="6">
    <location>
        <begin position="280"/>
        <end position="292"/>
    </location>
</feature>
<dbReference type="GO" id="GO:0036376">
    <property type="term" value="P:sodium ion export across plasma membrane"/>
    <property type="evidence" value="ECO:0007669"/>
    <property type="project" value="InterPro"/>
</dbReference>
<evidence type="ECO:0000313" key="7">
    <source>
        <dbReference type="EMBL" id="KAF8876363.1"/>
    </source>
</evidence>
<evidence type="ECO:0000256" key="1">
    <source>
        <dbReference type="ARBA" id="ARBA00022448"/>
    </source>
</evidence>
<feature type="region of interest" description="Disordered" evidence="6">
    <location>
        <begin position="274"/>
        <end position="374"/>
    </location>
</feature>
<gene>
    <name evidence="7" type="ORF">CPB84DRAFT_1752432</name>
</gene>
<organism evidence="7 8">
    <name type="scientific">Gymnopilus junonius</name>
    <name type="common">Spectacular rustgill mushroom</name>
    <name type="synonym">Gymnopilus spectabilis subsp. junonius</name>
    <dbReference type="NCBI Taxonomy" id="109634"/>
    <lineage>
        <taxon>Eukaryota</taxon>
        <taxon>Fungi</taxon>
        <taxon>Dikarya</taxon>
        <taxon>Basidiomycota</taxon>
        <taxon>Agaricomycotina</taxon>
        <taxon>Agaricomycetes</taxon>
        <taxon>Agaricomycetidae</taxon>
        <taxon>Agaricales</taxon>
        <taxon>Agaricineae</taxon>
        <taxon>Hymenogastraceae</taxon>
        <taxon>Gymnopilus</taxon>
    </lineage>
</organism>
<dbReference type="PANTHER" id="PTHR31382:SF4">
    <property type="entry name" value="NA(+)_H(+) ANTIPORTER"/>
    <property type="match status" value="1"/>
</dbReference>
<dbReference type="GO" id="GO:0030007">
    <property type="term" value="P:intracellular potassium ion homeostasis"/>
    <property type="evidence" value="ECO:0007669"/>
    <property type="project" value="TreeGrafter"/>
</dbReference>
<dbReference type="GO" id="GO:0120029">
    <property type="term" value="P:proton export across plasma membrane"/>
    <property type="evidence" value="ECO:0007669"/>
    <property type="project" value="InterPro"/>
</dbReference>
<keyword evidence="8" id="KW-1185">Reference proteome</keyword>
<sequence>MLTTGVIALLGSDDLLTAFFCGTAFAWDRLPITIILYKFIPNIKTFHKANFTGHFGPMGMGTPIAAFMVLCSITVHGRSIPSFSPGRRMQSISRTWSRRDMLGSTRTEPGSRLLKWTNQARMVSRAEDVAVNCDPGADLEIGESALEKEKQDEEKEQQHSSSSGATIAESVHTMEGVEEEMEGSGLSDEKKQPQQRPPSQEEEGQQPQCLTDKEKQKEGEKYGWVEVTVIHQQDPSLRARWHWKSLRASSRCRRSRAWKARIRRELGRLRARAREAMTGERSTSTESLGHSSGSRRDTRALLELFRNPTSPTRAGKDEKGKEKEERKGEEKISILFSRAKPAELEERQHQQQLQHDHNDQKRLADMWIQLSRGR</sequence>
<reference evidence="7" key="1">
    <citation type="submission" date="2020-11" db="EMBL/GenBank/DDBJ databases">
        <authorList>
            <consortium name="DOE Joint Genome Institute"/>
            <person name="Ahrendt S."/>
            <person name="Riley R."/>
            <person name="Andreopoulos W."/>
            <person name="LaButti K."/>
            <person name="Pangilinan J."/>
            <person name="Ruiz-duenas F.J."/>
            <person name="Barrasa J.M."/>
            <person name="Sanchez-Garcia M."/>
            <person name="Camarero S."/>
            <person name="Miyauchi S."/>
            <person name="Serrano A."/>
            <person name="Linde D."/>
            <person name="Babiker R."/>
            <person name="Drula E."/>
            <person name="Ayuso-Fernandez I."/>
            <person name="Pacheco R."/>
            <person name="Padilla G."/>
            <person name="Ferreira P."/>
            <person name="Barriuso J."/>
            <person name="Kellner H."/>
            <person name="Castanera R."/>
            <person name="Alfaro M."/>
            <person name="Ramirez L."/>
            <person name="Pisabarro A.G."/>
            <person name="Kuo A."/>
            <person name="Tritt A."/>
            <person name="Lipzen A."/>
            <person name="He G."/>
            <person name="Yan M."/>
            <person name="Ng V."/>
            <person name="Cullen D."/>
            <person name="Martin F."/>
            <person name="Rosso M.-N."/>
            <person name="Henrissat B."/>
            <person name="Hibbett D."/>
            <person name="Martinez A.T."/>
            <person name="Grigoriev I.V."/>
        </authorList>
    </citation>
    <scope>NUCLEOTIDE SEQUENCE</scope>
    <source>
        <strain evidence="7">AH 44721</strain>
    </source>
</reference>
<evidence type="ECO:0000256" key="2">
    <source>
        <dbReference type="ARBA" id="ARBA00022449"/>
    </source>
</evidence>
<accession>A0A9P5TG07</accession>
<evidence type="ECO:0000256" key="5">
    <source>
        <dbReference type="ARBA" id="ARBA00023201"/>
    </source>
</evidence>
<feature type="compositionally biased region" description="Basic and acidic residues" evidence="6">
    <location>
        <begin position="340"/>
        <end position="364"/>
    </location>
</feature>
<dbReference type="GO" id="GO:0015385">
    <property type="term" value="F:sodium:proton antiporter activity"/>
    <property type="evidence" value="ECO:0007669"/>
    <property type="project" value="InterPro"/>
</dbReference>
<evidence type="ECO:0000313" key="8">
    <source>
        <dbReference type="Proteomes" id="UP000724874"/>
    </source>
</evidence>
<keyword evidence="4" id="KW-0406">Ion transport</keyword>
<proteinExistence type="predicted"/>
<dbReference type="PANTHER" id="PTHR31382">
    <property type="entry name" value="NA(+)/H(+) ANTIPORTER"/>
    <property type="match status" value="1"/>
</dbReference>
<dbReference type="Proteomes" id="UP000724874">
    <property type="component" value="Unassembled WGS sequence"/>
</dbReference>
<name>A0A9P5TG07_GYMJU</name>
<dbReference type="EMBL" id="JADNYJ010000183">
    <property type="protein sequence ID" value="KAF8876363.1"/>
    <property type="molecule type" value="Genomic_DNA"/>
</dbReference>
<comment type="caution">
    <text evidence="7">The sequence shown here is derived from an EMBL/GenBank/DDBJ whole genome shotgun (WGS) entry which is preliminary data.</text>
</comment>
<keyword evidence="1" id="KW-0813">Transport</keyword>
<evidence type="ECO:0000256" key="4">
    <source>
        <dbReference type="ARBA" id="ARBA00023065"/>
    </source>
</evidence>
<dbReference type="InterPro" id="IPR004712">
    <property type="entry name" value="Na+/H+_antiporter_fungi"/>
</dbReference>
<keyword evidence="2" id="KW-0050">Antiport</keyword>
<evidence type="ECO:0000256" key="6">
    <source>
        <dbReference type="SAM" id="MobiDB-lite"/>
    </source>
</evidence>
<protein>
    <submittedName>
        <fullName evidence="7">Uncharacterized protein</fullName>
    </submittedName>
</protein>
<dbReference type="GO" id="GO:0042391">
    <property type="term" value="P:regulation of membrane potential"/>
    <property type="evidence" value="ECO:0007669"/>
    <property type="project" value="InterPro"/>
</dbReference>
<feature type="compositionally biased region" description="Basic and acidic residues" evidence="6">
    <location>
        <begin position="147"/>
        <end position="158"/>
    </location>
</feature>
<dbReference type="GO" id="GO:0005886">
    <property type="term" value="C:plasma membrane"/>
    <property type="evidence" value="ECO:0007669"/>
    <property type="project" value="InterPro"/>
</dbReference>
<feature type="compositionally biased region" description="Basic and acidic residues" evidence="6">
    <location>
        <begin position="314"/>
        <end position="332"/>
    </location>
</feature>
<keyword evidence="5" id="KW-0739">Sodium transport</keyword>
<feature type="region of interest" description="Disordered" evidence="6">
    <location>
        <begin position="147"/>
        <end position="217"/>
    </location>
</feature>
<keyword evidence="3" id="KW-0915">Sodium</keyword>
<dbReference type="OrthoDB" id="2190219at2759"/>